<dbReference type="Pfam" id="PF00195">
    <property type="entry name" value="Chal_sti_synt_N"/>
    <property type="match status" value="1"/>
</dbReference>
<dbReference type="InterPro" id="IPR011141">
    <property type="entry name" value="Polyketide_synthase_type-III"/>
</dbReference>
<dbReference type="PANTHER" id="PTHR11877">
    <property type="entry name" value="HYDROXYMETHYLGLUTARYL-COA SYNTHASE"/>
    <property type="match status" value="1"/>
</dbReference>
<protein>
    <submittedName>
        <fullName evidence="6">Putative naringenin-chalcone synthase</fullName>
    </submittedName>
</protein>
<name>A0A7W7AJP4_9SPHN</name>
<feature type="domain" description="Chalcone/stilbene synthase N-terminal" evidence="4">
    <location>
        <begin position="16"/>
        <end position="224"/>
    </location>
</feature>
<dbReference type="InterPro" id="IPR016039">
    <property type="entry name" value="Thiolase-like"/>
</dbReference>
<evidence type="ECO:0000259" key="4">
    <source>
        <dbReference type="Pfam" id="PF00195"/>
    </source>
</evidence>
<evidence type="ECO:0000256" key="1">
    <source>
        <dbReference type="ARBA" id="ARBA00005531"/>
    </source>
</evidence>
<dbReference type="SUPFAM" id="SSF53901">
    <property type="entry name" value="Thiolase-like"/>
    <property type="match status" value="2"/>
</dbReference>
<organism evidence="6 7">
    <name type="scientific">Sphingomonas abaci</name>
    <dbReference type="NCBI Taxonomy" id="237611"/>
    <lineage>
        <taxon>Bacteria</taxon>
        <taxon>Pseudomonadati</taxon>
        <taxon>Pseudomonadota</taxon>
        <taxon>Alphaproteobacteria</taxon>
        <taxon>Sphingomonadales</taxon>
        <taxon>Sphingomonadaceae</taxon>
        <taxon>Sphingomonas</taxon>
    </lineage>
</organism>
<proteinExistence type="inferred from homology"/>
<keyword evidence="7" id="KW-1185">Reference proteome</keyword>
<dbReference type="EMBL" id="JACHNY010000004">
    <property type="protein sequence ID" value="MBB4618313.1"/>
    <property type="molecule type" value="Genomic_DNA"/>
</dbReference>
<comment type="caution">
    <text evidence="6">The sequence shown here is derived from an EMBL/GenBank/DDBJ whole genome shotgun (WGS) entry which is preliminary data.</text>
</comment>
<dbReference type="Gene3D" id="3.40.47.10">
    <property type="match status" value="2"/>
</dbReference>
<evidence type="ECO:0000256" key="2">
    <source>
        <dbReference type="ARBA" id="ARBA00022679"/>
    </source>
</evidence>
<evidence type="ECO:0000259" key="5">
    <source>
        <dbReference type="Pfam" id="PF02797"/>
    </source>
</evidence>
<evidence type="ECO:0000313" key="7">
    <source>
        <dbReference type="Proteomes" id="UP000574769"/>
    </source>
</evidence>
<dbReference type="InterPro" id="IPR012328">
    <property type="entry name" value="Chalcone/stilbene_synt_C"/>
</dbReference>
<feature type="active site" description="Acyl-thioester intermediate" evidence="3">
    <location>
        <position position="162"/>
    </location>
</feature>
<accession>A0A7W7AJP4</accession>
<reference evidence="6 7" key="1">
    <citation type="submission" date="2020-08" db="EMBL/GenBank/DDBJ databases">
        <title>Genomic Encyclopedia of Type Strains, Phase IV (KMG-IV): sequencing the most valuable type-strain genomes for metagenomic binning, comparative biology and taxonomic classification.</title>
        <authorList>
            <person name="Goeker M."/>
        </authorList>
    </citation>
    <scope>NUCLEOTIDE SEQUENCE [LARGE SCALE GENOMIC DNA]</scope>
    <source>
        <strain evidence="6 7">DSM 15867</strain>
    </source>
</reference>
<dbReference type="PANTHER" id="PTHR11877:SF46">
    <property type="entry name" value="TYPE III POLYKETIDE SYNTHASE A"/>
    <property type="match status" value="1"/>
</dbReference>
<gene>
    <name evidence="6" type="ORF">GGQ96_002449</name>
</gene>
<sequence length="368" mass="38091">MTSALPLPPSASRGTTAHLHAIGTAHPPHDVHAAFLAWAGGRVNARARPVFERMAARAGIARRWSVLAPLAGAAATAAPGAFYAGDAPPGTARRMALYAEAAPELALRAVADLRDKVELHGITHLVVASCTGFVAPGLDQIVARRLGLAPTVERLLIGFMGCYAAVVALRSARHIVRSDPQARVLVICCELSSLHLQDTDDLESLLAMLQFGDGAAAALVSAEPGGFALGQPFAATLPDSDSLIRWTITDQGFAMHLSGEVPRRIAQALGDADFRAVVTQGQAPSAIDGWAVHAGGRSILDAVETSLSLPPDALASARGVLHDHGNMSSATLMFTLARMLEGSPIRQGVALAFGPGLAAEGLGFRSAS</sequence>
<dbReference type="InterPro" id="IPR001099">
    <property type="entry name" value="Chalcone/stilbene_synt_N"/>
</dbReference>
<dbReference type="AlphaFoldDB" id="A0A7W7AJP4"/>
<dbReference type="Proteomes" id="UP000574769">
    <property type="component" value="Unassembled WGS sequence"/>
</dbReference>
<dbReference type="CDD" id="cd00831">
    <property type="entry name" value="CHS_like"/>
    <property type="match status" value="1"/>
</dbReference>
<comment type="similarity">
    <text evidence="1">Belongs to the thiolase-like superfamily. Chalcone/stilbene synthases family.</text>
</comment>
<dbReference type="RefSeq" id="WP_184114936.1">
    <property type="nucleotide sequence ID" value="NZ_JACHNY010000004.1"/>
</dbReference>
<dbReference type="GO" id="GO:0016747">
    <property type="term" value="F:acyltransferase activity, transferring groups other than amino-acyl groups"/>
    <property type="evidence" value="ECO:0007669"/>
    <property type="project" value="InterPro"/>
</dbReference>
<keyword evidence="2" id="KW-0808">Transferase</keyword>
<evidence type="ECO:0000313" key="6">
    <source>
        <dbReference type="EMBL" id="MBB4618313.1"/>
    </source>
</evidence>
<evidence type="ECO:0000256" key="3">
    <source>
        <dbReference type="PIRSR" id="PIRSR000451-1"/>
    </source>
</evidence>
<dbReference type="GO" id="GO:0030639">
    <property type="term" value="P:polyketide biosynthetic process"/>
    <property type="evidence" value="ECO:0007669"/>
    <property type="project" value="TreeGrafter"/>
</dbReference>
<dbReference type="PIRSF" id="PIRSF000451">
    <property type="entry name" value="PKS_III"/>
    <property type="match status" value="1"/>
</dbReference>
<feature type="domain" description="Chalcone/stilbene synthase C-terminal" evidence="5">
    <location>
        <begin position="236"/>
        <end position="366"/>
    </location>
</feature>
<dbReference type="Pfam" id="PF02797">
    <property type="entry name" value="Chal_sti_synt_C"/>
    <property type="match status" value="1"/>
</dbReference>